<comment type="caution">
    <text evidence="3">The sequence shown here is derived from an EMBL/GenBank/DDBJ whole genome shotgun (WGS) entry which is preliminary data.</text>
</comment>
<keyword evidence="2" id="KW-0472">Membrane</keyword>
<dbReference type="PANTHER" id="PTHR18640">
    <property type="entry name" value="SOLUTE CARRIER FAMILY 10 MEMBER 7"/>
    <property type="match status" value="1"/>
</dbReference>
<dbReference type="InterPro" id="IPR016833">
    <property type="entry name" value="Put_Na-Bile_cotransptr"/>
</dbReference>
<evidence type="ECO:0000313" key="3">
    <source>
        <dbReference type="EMBL" id="GCD41598.1"/>
    </source>
</evidence>
<feature type="transmembrane region" description="Helical" evidence="2">
    <location>
        <begin position="74"/>
        <end position="99"/>
    </location>
</feature>
<feature type="transmembrane region" description="Helical" evidence="2">
    <location>
        <begin position="133"/>
        <end position="159"/>
    </location>
</feature>
<dbReference type="Pfam" id="PF13593">
    <property type="entry name" value="SBF_like"/>
    <property type="match status" value="1"/>
</dbReference>
<dbReference type="PIRSF" id="PIRSF026166">
    <property type="entry name" value="UCP026166"/>
    <property type="match status" value="1"/>
</dbReference>
<dbReference type="PANTHER" id="PTHR18640:SF5">
    <property type="entry name" value="SODIUM_BILE ACID COTRANSPORTER 7"/>
    <property type="match status" value="1"/>
</dbReference>
<feature type="transmembrane region" description="Helical" evidence="2">
    <location>
        <begin position="209"/>
        <end position="228"/>
    </location>
</feature>
<feature type="transmembrane region" description="Helical" evidence="2">
    <location>
        <begin position="279"/>
        <end position="304"/>
    </location>
</feature>
<reference evidence="3 4" key="1">
    <citation type="submission" date="2018-11" db="EMBL/GenBank/DDBJ databases">
        <title>Whole genome sequence of Streptomyces paromomycinus NBRC 15454(T).</title>
        <authorList>
            <person name="Komaki H."/>
            <person name="Tamura T."/>
        </authorList>
    </citation>
    <scope>NUCLEOTIDE SEQUENCE [LARGE SCALE GENOMIC DNA]</scope>
    <source>
        <strain evidence="3 4">NBRC 15454</strain>
    </source>
</reference>
<dbReference type="GO" id="GO:0005886">
    <property type="term" value="C:plasma membrane"/>
    <property type="evidence" value="ECO:0007669"/>
    <property type="project" value="TreeGrafter"/>
</dbReference>
<sequence>MRRPQLRIPSWLPVDGFILALVGTVGLAALLPARGAAATVADDASTGAVALLFFLYGARLSTREAVDGMRQWRLHLTVLACTFVLFPLLGLAAGGLVPYLLTQPLYTGLLFLCLVPSTVQSSIAFTSIARGNVAAAICAGSFSSLIGIVVTPLLAALLLGSDGGGFSASSLVSIVFQLLVPFLAGQLLRRWITGFITRHKKILGLVDRGSILLVVYTAFSTGMVQGIWHQVSPWRLLGLLAVEAVLLALMLTITSYGSRKAGFARGDRIAITFAGSKKSLAAGLPMASVLFGAQAGLAVLPLMLFHQMQLMVCAVLAKRYAAQAPDDRESGTGGGPGDLTEPGEREAGVRPRLGVDPGGAEQAGAVRPAHSAP</sequence>
<feature type="transmembrane region" description="Helical" evidence="2">
    <location>
        <begin position="234"/>
        <end position="258"/>
    </location>
</feature>
<proteinExistence type="predicted"/>
<evidence type="ECO:0000256" key="2">
    <source>
        <dbReference type="SAM" id="Phobius"/>
    </source>
</evidence>
<feature type="transmembrane region" description="Helical" evidence="2">
    <location>
        <begin position="165"/>
        <end position="188"/>
    </location>
</feature>
<keyword evidence="2" id="KW-1133">Transmembrane helix</keyword>
<dbReference type="Proteomes" id="UP000286746">
    <property type="component" value="Unassembled WGS sequence"/>
</dbReference>
<keyword evidence="4" id="KW-1185">Reference proteome</keyword>
<accession>A0A401VX05</accession>
<feature type="transmembrane region" description="Helical" evidence="2">
    <location>
        <begin position="105"/>
        <end position="126"/>
    </location>
</feature>
<evidence type="ECO:0000256" key="1">
    <source>
        <dbReference type="SAM" id="MobiDB-lite"/>
    </source>
</evidence>
<dbReference type="RefSeq" id="WP_125052577.1">
    <property type="nucleotide sequence ID" value="NZ_BHZD01000001.1"/>
</dbReference>
<gene>
    <name evidence="3" type="ORF">GKJPGBOP_01254</name>
</gene>
<dbReference type="EMBL" id="BHZD01000001">
    <property type="protein sequence ID" value="GCD41598.1"/>
    <property type="molecule type" value="Genomic_DNA"/>
</dbReference>
<keyword evidence="2" id="KW-0812">Transmembrane</keyword>
<name>A0A401VX05_STREY</name>
<dbReference type="AlphaFoldDB" id="A0A401VX05"/>
<protein>
    <submittedName>
        <fullName evidence="3">Bile acid:sodium symporter</fullName>
    </submittedName>
</protein>
<evidence type="ECO:0000313" key="4">
    <source>
        <dbReference type="Proteomes" id="UP000286746"/>
    </source>
</evidence>
<organism evidence="3 4">
    <name type="scientific">Streptomyces paromomycinus</name>
    <name type="common">Streptomyces rimosus subsp. paromomycinus</name>
    <dbReference type="NCBI Taxonomy" id="92743"/>
    <lineage>
        <taxon>Bacteria</taxon>
        <taxon>Bacillati</taxon>
        <taxon>Actinomycetota</taxon>
        <taxon>Actinomycetes</taxon>
        <taxon>Kitasatosporales</taxon>
        <taxon>Streptomycetaceae</taxon>
        <taxon>Streptomyces</taxon>
    </lineage>
</organism>
<feature type="region of interest" description="Disordered" evidence="1">
    <location>
        <begin position="325"/>
        <end position="373"/>
    </location>
</feature>
<feature type="transmembrane region" description="Helical" evidence="2">
    <location>
        <begin position="44"/>
        <end position="62"/>
    </location>
</feature>
<dbReference type="Gene3D" id="1.20.1530.20">
    <property type="match status" value="1"/>
</dbReference>
<dbReference type="InterPro" id="IPR038770">
    <property type="entry name" value="Na+/solute_symporter_sf"/>
</dbReference>
<feature type="transmembrane region" description="Helical" evidence="2">
    <location>
        <begin position="12"/>
        <end position="32"/>
    </location>
</feature>